<protein>
    <recommendedName>
        <fullName evidence="4">Ead/Ea22-like family protein</fullName>
    </recommendedName>
</protein>
<dbReference type="EMBL" id="JANDBG010000036">
    <property type="protein sequence ID" value="MCX9004567.1"/>
    <property type="molecule type" value="Genomic_DNA"/>
</dbReference>
<comment type="caution">
    <text evidence="2">The sequence shown here is derived from an EMBL/GenBank/DDBJ whole genome shotgun (WGS) entry which is preliminary data.</text>
</comment>
<dbReference type="RefSeq" id="WP_267449698.1">
    <property type="nucleotide sequence ID" value="NZ_JANDBG010000036.1"/>
</dbReference>
<evidence type="ECO:0000313" key="2">
    <source>
        <dbReference type="EMBL" id="MCX9004567.1"/>
    </source>
</evidence>
<proteinExistence type="predicted"/>
<reference evidence="2" key="1">
    <citation type="submission" date="2022-07" db="EMBL/GenBank/DDBJ databases">
        <title>Genome Sequence of Citrobacter portucalensis from Edible Snails.</title>
        <authorList>
            <person name="Okafor A.C."/>
            <person name="Ogbo F.C."/>
            <person name="Ruppitsch W."/>
            <person name="Allerberger F."/>
        </authorList>
    </citation>
    <scope>NUCLEOTIDE SEQUENCE</scope>
    <source>
        <strain evidence="2">Igbk 7</strain>
    </source>
</reference>
<sequence length="162" mass="17775">MKTEGLTMNQLAERNAEYVTTISKLEQKITELAAENSAIKVMNDCLSEELRGYESDGAFEGPRMHLIWWKAEIPATDTFLAEVRASARNEGINYAASRLAAAFNHGFVDEPLAQVLDVVRMILDTKEGLANSTLPAADGLSGEYAEKAIEEWAVQLRKGAAL</sequence>
<gene>
    <name evidence="2" type="ORF">NLN86_23400</name>
</gene>
<evidence type="ECO:0000256" key="1">
    <source>
        <dbReference type="SAM" id="Coils"/>
    </source>
</evidence>
<organism evidence="2 3">
    <name type="scientific">Citrobacter portucalensis</name>
    <dbReference type="NCBI Taxonomy" id="1639133"/>
    <lineage>
        <taxon>Bacteria</taxon>
        <taxon>Pseudomonadati</taxon>
        <taxon>Pseudomonadota</taxon>
        <taxon>Gammaproteobacteria</taxon>
        <taxon>Enterobacterales</taxon>
        <taxon>Enterobacteriaceae</taxon>
        <taxon>Citrobacter</taxon>
        <taxon>Citrobacter freundii complex</taxon>
    </lineage>
</organism>
<evidence type="ECO:0008006" key="4">
    <source>
        <dbReference type="Google" id="ProtNLM"/>
    </source>
</evidence>
<dbReference type="Proteomes" id="UP001207430">
    <property type="component" value="Unassembled WGS sequence"/>
</dbReference>
<feature type="coiled-coil region" evidence="1">
    <location>
        <begin position="8"/>
        <end position="42"/>
    </location>
</feature>
<dbReference type="AlphaFoldDB" id="A0AAW5WFJ8"/>
<keyword evidence="1" id="KW-0175">Coiled coil</keyword>
<accession>A0AAW5WFJ8</accession>
<evidence type="ECO:0000313" key="3">
    <source>
        <dbReference type="Proteomes" id="UP001207430"/>
    </source>
</evidence>
<name>A0AAW5WFJ8_9ENTR</name>